<dbReference type="PANTHER" id="PTHR47338">
    <property type="entry name" value="ZN(II)2CYS6 TRANSCRIPTION FACTOR (EUROFUNG)-RELATED"/>
    <property type="match status" value="1"/>
</dbReference>
<dbReference type="SUPFAM" id="SSF57701">
    <property type="entry name" value="Zn2/Cys6 DNA-binding domain"/>
    <property type="match status" value="1"/>
</dbReference>
<dbReference type="GO" id="GO:0006351">
    <property type="term" value="P:DNA-templated transcription"/>
    <property type="evidence" value="ECO:0007669"/>
    <property type="project" value="InterPro"/>
</dbReference>
<protein>
    <recommendedName>
        <fullName evidence="8">Zn(2)-C6 fungal-type domain-containing protein</fullName>
    </recommendedName>
</protein>
<dbReference type="PROSITE" id="PS00463">
    <property type="entry name" value="ZN2_CY6_FUNGAL_1"/>
    <property type="match status" value="1"/>
</dbReference>
<dbReference type="InterPro" id="IPR007219">
    <property type="entry name" value="XnlR_reg_dom"/>
</dbReference>
<keyword evidence="3" id="KW-0805">Transcription regulation</keyword>
<feature type="region of interest" description="Disordered" evidence="7">
    <location>
        <begin position="104"/>
        <end position="157"/>
    </location>
</feature>
<evidence type="ECO:0000256" key="4">
    <source>
        <dbReference type="ARBA" id="ARBA00023026"/>
    </source>
</evidence>
<keyword evidence="5" id="KW-0804">Transcription</keyword>
<dbReference type="GO" id="GO:0005634">
    <property type="term" value="C:nucleus"/>
    <property type="evidence" value="ECO:0007669"/>
    <property type="project" value="UniProtKB-SubCell"/>
</dbReference>
<accession>A0A5N6K4F1</accession>
<dbReference type="Pfam" id="PF04082">
    <property type="entry name" value="Fungal_trans"/>
    <property type="match status" value="1"/>
</dbReference>
<gene>
    <name evidence="9" type="ORF">EYC80_002627</name>
</gene>
<comment type="subcellular location">
    <subcellularLocation>
        <location evidence="1">Nucleus</location>
    </subcellularLocation>
</comment>
<dbReference type="SMART" id="SM00066">
    <property type="entry name" value="GAL4"/>
    <property type="match status" value="1"/>
</dbReference>
<dbReference type="OrthoDB" id="39175at2759"/>
<evidence type="ECO:0000256" key="6">
    <source>
        <dbReference type="ARBA" id="ARBA00023242"/>
    </source>
</evidence>
<feature type="region of interest" description="Disordered" evidence="7">
    <location>
        <begin position="802"/>
        <end position="873"/>
    </location>
</feature>
<dbReference type="InterPro" id="IPR001138">
    <property type="entry name" value="Zn2Cys6_DnaBD"/>
</dbReference>
<evidence type="ECO:0000256" key="5">
    <source>
        <dbReference type="ARBA" id="ARBA00023163"/>
    </source>
</evidence>
<comment type="caution">
    <text evidence="9">The sequence shown here is derived from an EMBL/GenBank/DDBJ whole genome shotgun (WGS) entry which is preliminary data.</text>
</comment>
<dbReference type="InterPro" id="IPR036864">
    <property type="entry name" value="Zn2-C6_fun-type_DNA-bd_sf"/>
</dbReference>
<dbReference type="InterPro" id="IPR050815">
    <property type="entry name" value="TF_fung"/>
</dbReference>
<evidence type="ECO:0000313" key="10">
    <source>
        <dbReference type="Proteomes" id="UP000326757"/>
    </source>
</evidence>
<feature type="compositionally biased region" description="Polar residues" evidence="7">
    <location>
        <begin position="838"/>
        <end position="848"/>
    </location>
</feature>
<proteinExistence type="predicted"/>
<feature type="domain" description="Zn(2)-C6 fungal-type" evidence="8">
    <location>
        <begin position="176"/>
        <end position="206"/>
    </location>
</feature>
<evidence type="ECO:0000256" key="3">
    <source>
        <dbReference type="ARBA" id="ARBA00023015"/>
    </source>
</evidence>
<dbReference type="GO" id="GO:0003677">
    <property type="term" value="F:DNA binding"/>
    <property type="evidence" value="ECO:0007669"/>
    <property type="project" value="InterPro"/>
</dbReference>
<feature type="compositionally biased region" description="Low complexity" evidence="7">
    <location>
        <begin position="858"/>
        <end position="873"/>
    </location>
</feature>
<evidence type="ECO:0000313" key="9">
    <source>
        <dbReference type="EMBL" id="KAB8297262.1"/>
    </source>
</evidence>
<organism evidence="9 10">
    <name type="scientific">Monilinia laxa</name>
    <name type="common">Brown rot fungus</name>
    <name type="synonym">Sclerotinia laxa</name>
    <dbReference type="NCBI Taxonomy" id="61186"/>
    <lineage>
        <taxon>Eukaryota</taxon>
        <taxon>Fungi</taxon>
        <taxon>Dikarya</taxon>
        <taxon>Ascomycota</taxon>
        <taxon>Pezizomycotina</taxon>
        <taxon>Leotiomycetes</taxon>
        <taxon>Helotiales</taxon>
        <taxon>Sclerotiniaceae</taxon>
        <taxon>Monilinia</taxon>
    </lineage>
</organism>
<dbReference type="Pfam" id="PF00172">
    <property type="entry name" value="Zn_clus"/>
    <property type="match status" value="1"/>
</dbReference>
<dbReference type="GO" id="GO:0000981">
    <property type="term" value="F:DNA-binding transcription factor activity, RNA polymerase II-specific"/>
    <property type="evidence" value="ECO:0007669"/>
    <property type="project" value="InterPro"/>
</dbReference>
<feature type="region of interest" description="Disordered" evidence="7">
    <location>
        <begin position="243"/>
        <end position="305"/>
    </location>
</feature>
<dbReference type="SMART" id="SM00906">
    <property type="entry name" value="Fungal_trans"/>
    <property type="match status" value="1"/>
</dbReference>
<dbReference type="GO" id="GO:0008270">
    <property type="term" value="F:zinc ion binding"/>
    <property type="evidence" value="ECO:0007669"/>
    <property type="project" value="InterPro"/>
</dbReference>
<sequence length="1095" mass="120795">MIPSGHQHSDFQAQNASEYQNTNHQMLAQNNPTLDVLGTANIDEFEFAYGFAENAVTPGDLNLDTASDSFNLVASIENRDSISSIPSMHRNGYGSIPRQAARYRSFSGASDEASPISNRMKGLQGSDAAFGEDLGMNTGGLRDGSEEKRKDQNKQAPAWTELKTKAGKDRKRLPLACTECRRKKIRCSGENGGCKNCAKSRSMCNYKVNQKKAVPRTDYMAMVEKRLKRMEARIMNIVPKEEQNSSLSVVRANVKPPIPGTLPSKNSSGKKRPAEEAFGPELDNWSKSARKDGNGNGKSNGNQDKLPSLELQEHLAEVFFESIYGQTYHLLHKPSFMMKLKDEALPPVLVLSVCACAARFSDHVELDTEPAFLRGEEWAAEARAIVLNRYDWPNLTILTCLLILAFHEFGTCQGGRSWSLAGQAIRMAQALQLHKDLDHDPEKRDPDDSGNFTKLSFIDREIRRRTMWACFLMDRFESSGTGRPTIIKEEDLQIQLPIKEHMFLFDIPGQTENLHGEIAHPISPGRPMANPKQNMGVAAYVIRSIAIYSNVITYFSQGGNEKDPYPMWHPESKYPSLIKELEDFQKAMPDNMVYNIENLRTHKTEGLANQLIFLYVVIQQTILTLNRFAVPLEPGGPLSKAPKEFVTKLGAKAMEAAESITQLIADGESYSITAPFIGFCAFSASTILTLGAFSKNPKLEASSKKNLTITVTYLAKMKKYWGMFHWMSEKLKTQFRICADNAVAGSNGTLNSVSLHYGDWFEQFPHGVSKSDYEDPAAPIKKEKGDDAVLEHRSNLATVEKYVQGLPSPGQRPNPKLAKAKTKRAQSSSQPSRPQQLGRVQTMPNIQTPHPGIPLSTPPSSHQQVPAQQAPQSSYSQNILSPTTLCPPPQFPTHQQLLMPSQRPHNMVPQQLDGPLAFNDYTAMDHSAINGSGIYGNGMHGTVMNPNITPGPNHNGDGTGINWEDIGGMGNVFDGMGLQGGNAWFPPFNTGPPDLDMGGGLNGDDVFGGAAFERDFEMRNGEHGVIRMDTNIDRANGHGGMDGLDRHMGGWAGLDLWDSFTVFLSWSSVGMVNGWVQGTWKMTKRCYLCGAAGIG</sequence>
<reference evidence="9 10" key="1">
    <citation type="submission" date="2019-06" db="EMBL/GenBank/DDBJ databases">
        <title>Genome Sequence of the Brown Rot Fungal Pathogen Monilinia laxa.</title>
        <authorList>
            <person name="De Miccolis Angelini R.M."/>
            <person name="Landi L."/>
            <person name="Abate D."/>
            <person name="Pollastro S."/>
            <person name="Romanazzi G."/>
            <person name="Faretra F."/>
        </authorList>
    </citation>
    <scope>NUCLEOTIDE SEQUENCE [LARGE SCALE GENOMIC DNA]</scope>
    <source>
        <strain evidence="9 10">Mlax316</strain>
    </source>
</reference>
<keyword evidence="4" id="KW-0843">Virulence</keyword>
<feature type="compositionally biased region" description="Basic and acidic residues" evidence="7">
    <location>
        <begin position="143"/>
        <end position="153"/>
    </location>
</feature>
<dbReference type="EMBL" id="VIGI01000008">
    <property type="protein sequence ID" value="KAB8297262.1"/>
    <property type="molecule type" value="Genomic_DNA"/>
</dbReference>
<dbReference type="PANTHER" id="PTHR47338:SF27">
    <property type="entry name" value="ZN(II)2CYS6 TRANSCRIPTION FACTOR (EUROFUNG)"/>
    <property type="match status" value="1"/>
</dbReference>
<dbReference type="CDD" id="cd00067">
    <property type="entry name" value="GAL4"/>
    <property type="match status" value="1"/>
</dbReference>
<keyword evidence="2" id="KW-0479">Metal-binding</keyword>
<evidence type="ECO:0000256" key="2">
    <source>
        <dbReference type="ARBA" id="ARBA00022723"/>
    </source>
</evidence>
<dbReference type="Proteomes" id="UP000326757">
    <property type="component" value="Unassembled WGS sequence"/>
</dbReference>
<dbReference type="Gene3D" id="4.10.240.10">
    <property type="entry name" value="Zn(2)-C6 fungal-type DNA-binding domain"/>
    <property type="match status" value="1"/>
</dbReference>
<dbReference type="PROSITE" id="PS50048">
    <property type="entry name" value="ZN2_CY6_FUNGAL_2"/>
    <property type="match status" value="1"/>
</dbReference>
<dbReference type="CDD" id="cd12148">
    <property type="entry name" value="fungal_TF_MHR"/>
    <property type="match status" value="1"/>
</dbReference>
<keyword evidence="6" id="KW-0539">Nucleus</keyword>
<evidence type="ECO:0000259" key="8">
    <source>
        <dbReference type="PROSITE" id="PS50048"/>
    </source>
</evidence>
<dbReference type="AlphaFoldDB" id="A0A5N6K4F1"/>
<evidence type="ECO:0000256" key="7">
    <source>
        <dbReference type="SAM" id="MobiDB-lite"/>
    </source>
</evidence>
<feature type="compositionally biased region" description="Low complexity" evidence="7">
    <location>
        <begin position="826"/>
        <end position="836"/>
    </location>
</feature>
<evidence type="ECO:0000256" key="1">
    <source>
        <dbReference type="ARBA" id="ARBA00004123"/>
    </source>
</evidence>
<name>A0A5N6K4F1_MONLA</name>
<keyword evidence="10" id="KW-1185">Reference proteome</keyword>